<feature type="region of interest" description="Disordered" evidence="1">
    <location>
        <begin position="312"/>
        <end position="332"/>
    </location>
</feature>
<reference evidence="2 3" key="1">
    <citation type="submission" date="2019-07" db="EMBL/GenBank/DDBJ databases">
        <title>Genomes of Cafeteria roenbergensis.</title>
        <authorList>
            <person name="Fischer M.G."/>
            <person name="Hackl T."/>
            <person name="Roman M."/>
        </authorList>
    </citation>
    <scope>NUCLEOTIDE SEQUENCE [LARGE SCALE GENOMIC DNA]</scope>
    <source>
        <strain evidence="2 3">BVI</strain>
    </source>
</reference>
<evidence type="ECO:0000313" key="2">
    <source>
        <dbReference type="EMBL" id="KAA0147361.1"/>
    </source>
</evidence>
<feature type="region of interest" description="Disordered" evidence="1">
    <location>
        <begin position="358"/>
        <end position="383"/>
    </location>
</feature>
<accession>A0A5A8C637</accession>
<keyword evidence="3" id="KW-1185">Reference proteome</keyword>
<proteinExistence type="predicted"/>
<protein>
    <submittedName>
        <fullName evidence="2">Uncharacterized protein</fullName>
    </submittedName>
</protein>
<dbReference type="AlphaFoldDB" id="A0A5A8C637"/>
<name>A0A5A8C637_CAFRO</name>
<evidence type="ECO:0000256" key="1">
    <source>
        <dbReference type="SAM" id="MobiDB-lite"/>
    </source>
</evidence>
<dbReference type="Proteomes" id="UP000323011">
    <property type="component" value="Unassembled WGS sequence"/>
</dbReference>
<comment type="caution">
    <text evidence="2">The sequence shown here is derived from an EMBL/GenBank/DDBJ whole genome shotgun (WGS) entry which is preliminary data.</text>
</comment>
<gene>
    <name evidence="2" type="ORF">FNF29_07429</name>
</gene>
<sequence>MRSQRVLSFASRASHRAQTRSLWFQSEQVSLKRRRAQRIDWWNPGDRLKSVPDEVLYAMPPPPPAGARTMQQHRKWLLRTRIPVVLAFLFAAGHWTVSSLGDRRSLASEVERTAPWLGSLLAKLGVFPRYPEAEGFDRDFAFERVFLRYKQLTAAASSGQSEWGIPLREAVGLCAVLLSAGAADAGEGAAAGNSGWLARLITSLASVASKAGDAPGPADEAAAVLEARAVVGRILAQRADGRDGPLDAHEAKAALAAAAQGLPDRAAYLTLAQRLGVHAVSRDTAESVGALFDLVALEAAREAREAAAAADAAAARRRTPRDAAGNGGKGAAEGPGVSTVGWLLGWLGLAGSAPAAAASATQGGTPLDGDKPGRHAAAPAGAAEDPECLMTVPLLAALCEELGLGFREAEARDALTETWAIRSGRMRMAPTDWLVIEPAAAAVRYRKKHGEQSAEDLAKAAEEVARASSELSGVDPTPGTDWGTGAAEAVVGSAGVGAPSEVSAAEEERVQLRRRSRLVVRSHLRVPMLRSEFINFMSRVGAGMGEDELVRYCDVFMYMAGLRGQAGVAGPGQGTQ</sequence>
<organism evidence="2 3">
    <name type="scientific">Cafeteria roenbergensis</name>
    <name type="common">Marine flagellate</name>
    <dbReference type="NCBI Taxonomy" id="33653"/>
    <lineage>
        <taxon>Eukaryota</taxon>
        <taxon>Sar</taxon>
        <taxon>Stramenopiles</taxon>
        <taxon>Bigyra</taxon>
        <taxon>Opalozoa</taxon>
        <taxon>Bicosoecida</taxon>
        <taxon>Cafeteriaceae</taxon>
        <taxon>Cafeteria</taxon>
    </lineage>
</organism>
<evidence type="ECO:0000313" key="3">
    <source>
        <dbReference type="Proteomes" id="UP000323011"/>
    </source>
</evidence>
<dbReference type="EMBL" id="VLTN01000068">
    <property type="protein sequence ID" value="KAA0147361.1"/>
    <property type="molecule type" value="Genomic_DNA"/>
</dbReference>